<evidence type="ECO:0000256" key="7">
    <source>
        <dbReference type="ARBA" id="ARBA00023027"/>
    </source>
</evidence>
<comment type="similarity">
    <text evidence="4 9">Belongs to the NAD(P)-dependent epimerase/dehydratase family.</text>
</comment>
<dbReference type="OrthoDB" id="9801785at2"/>
<keyword evidence="8 9" id="KW-0413">Isomerase</keyword>
<evidence type="ECO:0000256" key="9">
    <source>
        <dbReference type="RuleBase" id="RU366046"/>
    </source>
</evidence>
<dbReference type="Proteomes" id="UP000315540">
    <property type="component" value="Unassembled WGS sequence"/>
</dbReference>
<keyword evidence="12" id="KW-1185">Reference proteome</keyword>
<dbReference type="GO" id="GO:0006012">
    <property type="term" value="P:galactose metabolic process"/>
    <property type="evidence" value="ECO:0007669"/>
    <property type="project" value="UniProtKB-UniPathway"/>
</dbReference>
<dbReference type="AlphaFoldDB" id="A0A504JCM2"/>
<evidence type="ECO:0000256" key="3">
    <source>
        <dbReference type="ARBA" id="ARBA00004947"/>
    </source>
</evidence>
<comment type="caution">
    <text evidence="11">The sequence shown here is derived from an EMBL/GenBank/DDBJ whole genome shotgun (WGS) entry which is preliminary data.</text>
</comment>
<dbReference type="CDD" id="cd05247">
    <property type="entry name" value="UDP_G4E_1_SDR_e"/>
    <property type="match status" value="1"/>
</dbReference>
<dbReference type="Gene3D" id="3.90.25.10">
    <property type="entry name" value="UDP-galactose 4-epimerase, domain 1"/>
    <property type="match status" value="1"/>
</dbReference>
<evidence type="ECO:0000256" key="1">
    <source>
        <dbReference type="ARBA" id="ARBA00000083"/>
    </source>
</evidence>
<dbReference type="GO" id="GO:0005829">
    <property type="term" value="C:cytosol"/>
    <property type="evidence" value="ECO:0007669"/>
    <property type="project" value="TreeGrafter"/>
</dbReference>
<organism evidence="11 12">
    <name type="scientific">Aquimarina algicola</name>
    <dbReference type="NCBI Taxonomy" id="2589995"/>
    <lineage>
        <taxon>Bacteria</taxon>
        <taxon>Pseudomonadati</taxon>
        <taxon>Bacteroidota</taxon>
        <taxon>Flavobacteriia</taxon>
        <taxon>Flavobacteriales</taxon>
        <taxon>Flavobacteriaceae</taxon>
        <taxon>Aquimarina</taxon>
    </lineage>
</organism>
<gene>
    <name evidence="11" type="primary">galE</name>
    <name evidence="11" type="ORF">FHK87_13290</name>
</gene>
<dbReference type="RefSeq" id="WP_140593964.1">
    <property type="nucleotide sequence ID" value="NZ_VFWZ01000003.1"/>
</dbReference>
<keyword evidence="9" id="KW-0119">Carbohydrate metabolism</keyword>
<dbReference type="SUPFAM" id="SSF51735">
    <property type="entry name" value="NAD(P)-binding Rossmann-fold domains"/>
    <property type="match status" value="1"/>
</dbReference>
<dbReference type="Gene3D" id="3.40.50.720">
    <property type="entry name" value="NAD(P)-binding Rossmann-like Domain"/>
    <property type="match status" value="1"/>
</dbReference>
<keyword evidence="7 9" id="KW-0520">NAD</keyword>
<sequence length="343" mass="38259">MKNKIIVTGGCGYIGSHTAIELIDNNFEVVILDDLSNATEETIIRIGKITGTTPTFIKVDLKDAAATLKVFADHKDAVGVIHFAAHKAVGESVQKPLLYYKNNFYSLLNTLEAQSKYEINNFIFSSSATVYGTPDTLPITEDNKTQRPFSPYGNTKKVAEEILQDFTQAKHDFSAISLRYFNPIGAHDSGDIGELPNGIPNNLMPYITQTAAGVREKLKVFGNDYPTKDGTPIRDYIHVVDLAKAHVIALQRLLNKKHEQPLEFFNLGTGVGYSVLDVIHSFESVTNLKLNYEITDRRDGDVPQLYASTDLAKEKLGWVAEKELNDMISSSWNWEKNLRNNTN</sequence>
<dbReference type="InterPro" id="IPR005886">
    <property type="entry name" value="UDP_G4E"/>
</dbReference>
<dbReference type="GO" id="GO:0003978">
    <property type="term" value="F:UDP-glucose 4-epimerase activity"/>
    <property type="evidence" value="ECO:0007669"/>
    <property type="project" value="UniProtKB-UniRule"/>
</dbReference>
<evidence type="ECO:0000256" key="2">
    <source>
        <dbReference type="ARBA" id="ARBA00001911"/>
    </source>
</evidence>
<proteinExistence type="inferred from homology"/>
<name>A0A504JCM2_9FLAO</name>
<dbReference type="NCBIfam" id="TIGR01179">
    <property type="entry name" value="galE"/>
    <property type="match status" value="1"/>
</dbReference>
<dbReference type="InterPro" id="IPR036291">
    <property type="entry name" value="NAD(P)-bd_dom_sf"/>
</dbReference>
<comment type="pathway">
    <text evidence="3 9">Carbohydrate metabolism; galactose metabolism.</text>
</comment>
<evidence type="ECO:0000256" key="8">
    <source>
        <dbReference type="ARBA" id="ARBA00023235"/>
    </source>
</evidence>
<evidence type="ECO:0000256" key="4">
    <source>
        <dbReference type="ARBA" id="ARBA00007637"/>
    </source>
</evidence>
<comment type="subunit">
    <text evidence="9">Homodimer.</text>
</comment>
<dbReference type="InterPro" id="IPR016040">
    <property type="entry name" value="NAD(P)-bd_dom"/>
</dbReference>
<evidence type="ECO:0000259" key="10">
    <source>
        <dbReference type="Pfam" id="PF16363"/>
    </source>
</evidence>
<evidence type="ECO:0000256" key="6">
    <source>
        <dbReference type="ARBA" id="ARBA00018569"/>
    </source>
</evidence>
<evidence type="ECO:0000313" key="11">
    <source>
        <dbReference type="EMBL" id="TPN86352.1"/>
    </source>
</evidence>
<evidence type="ECO:0000256" key="5">
    <source>
        <dbReference type="ARBA" id="ARBA00013189"/>
    </source>
</evidence>
<comment type="catalytic activity">
    <reaction evidence="1 9">
        <text>UDP-alpha-D-glucose = UDP-alpha-D-galactose</text>
        <dbReference type="Rhea" id="RHEA:22168"/>
        <dbReference type="ChEBI" id="CHEBI:58885"/>
        <dbReference type="ChEBI" id="CHEBI:66914"/>
        <dbReference type="EC" id="5.1.3.2"/>
    </reaction>
</comment>
<dbReference type="PANTHER" id="PTHR43725">
    <property type="entry name" value="UDP-GLUCOSE 4-EPIMERASE"/>
    <property type="match status" value="1"/>
</dbReference>
<protein>
    <recommendedName>
        <fullName evidence="6 9">UDP-glucose 4-epimerase</fullName>
        <ecNumber evidence="5 9">5.1.3.2</ecNumber>
    </recommendedName>
</protein>
<dbReference type="EC" id="5.1.3.2" evidence="5 9"/>
<comment type="cofactor">
    <cofactor evidence="2 9">
        <name>NAD(+)</name>
        <dbReference type="ChEBI" id="CHEBI:57540"/>
    </cofactor>
</comment>
<dbReference type="PANTHER" id="PTHR43725:SF47">
    <property type="entry name" value="UDP-GLUCOSE 4-EPIMERASE"/>
    <property type="match status" value="1"/>
</dbReference>
<reference evidence="11 12" key="1">
    <citation type="submission" date="2019-06" db="EMBL/GenBank/DDBJ databases">
        <authorList>
            <person name="Meng X."/>
        </authorList>
    </citation>
    <scope>NUCLEOTIDE SEQUENCE [LARGE SCALE GENOMIC DNA]</scope>
    <source>
        <strain evidence="11 12">M625</strain>
    </source>
</reference>
<dbReference type="EMBL" id="VFWZ01000003">
    <property type="protein sequence ID" value="TPN86352.1"/>
    <property type="molecule type" value="Genomic_DNA"/>
</dbReference>
<dbReference type="Pfam" id="PF16363">
    <property type="entry name" value="GDP_Man_Dehyd"/>
    <property type="match status" value="1"/>
</dbReference>
<dbReference type="UniPathway" id="UPA00214"/>
<accession>A0A504JCM2</accession>
<feature type="domain" description="NAD(P)-binding" evidence="10">
    <location>
        <begin position="6"/>
        <end position="329"/>
    </location>
</feature>
<evidence type="ECO:0000313" key="12">
    <source>
        <dbReference type="Proteomes" id="UP000315540"/>
    </source>
</evidence>